<evidence type="ECO:0000259" key="3">
    <source>
        <dbReference type="SMART" id="SM00560"/>
    </source>
</evidence>
<dbReference type="PANTHER" id="PTHR42535">
    <property type="entry name" value="OOKINETE PROTEIN, PUTATIVE-RELATED"/>
    <property type="match status" value="1"/>
</dbReference>
<dbReference type="PANTHER" id="PTHR42535:SF2">
    <property type="entry name" value="CHROMOSOME UNDETERMINED SCAFFOLD_146, WHOLE GENOME SHOTGUN SEQUENCE"/>
    <property type="match status" value="1"/>
</dbReference>
<proteinExistence type="predicted"/>
<dbReference type="InterPro" id="IPR013320">
    <property type="entry name" value="ConA-like_dom_sf"/>
</dbReference>
<keyword evidence="2" id="KW-1015">Disulfide bond</keyword>
<keyword evidence="1" id="KW-0732">Signal</keyword>
<dbReference type="AlphaFoldDB" id="A0A1V1P198"/>
<protein>
    <recommendedName>
        <fullName evidence="3">LamG-like jellyroll fold domain-containing protein</fullName>
    </recommendedName>
</protein>
<dbReference type="InterPro" id="IPR006558">
    <property type="entry name" value="LamG-like"/>
</dbReference>
<dbReference type="SMART" id="SM00560">
    <property type="entry name" value="LamGL"/>
    <property type="match status" value="2"/>
</dbReference>
<dbReference type="Gene3D" id="2.60.40.2810">
    <property type="match status" value="1"/>
</dbReference>
<dbReference type="Pfam" id="PF17963">
    <property type="entry name" value="Big_9"/>
    <property type="match status" value="1"/>
</dbReference>
<reference evidence="5" key="1">
    <citation type="submission" date="2012-11" db="EMBL/GenBank/DDBJ databases">
        <authorList>
            <person name="Lucero-Rivera Y.E."/>
            <person name="Tovar-Ramirez D."/>
        </authorList>
    </citation>
    <scope>NUCLEOTIDE SEQUENCE [LARGE SCALE GENOMIC DNA]</scope>
    <source>
        <strain evidence="5">Araruama</strain>
    </source>
</reference>
<gene>
    <name evidence="4" type="ORF">OMM_10367</name>
</gene>
<dbReference type="SUPFAM" id="SSF49899">
    <property type="entry name" value="Concanavalin A-like lectins/glucanases"/>
    <property type="match status" value="3"/>
</dbReference>
<dbReference type="Gene3D" id="2.60.120.200">
    <property type="match status" value="3"/>
</dbReference>
<feature type="domain" description="LamG-like jellyroll fold" evidence="3">
    <location>
        <begin position="258"/>
        <end position="394"/>
    </location>
</feature>
<accession>A0A1V1P198</accession>
<comment type="caution">
    <text evidence="4">The sequence shown here is derived from an EMBL/GenBank/DDBJ whole genome shotgun (WGS) entry which is preliminary data.</text>
</comment>
<dbReference type="Proteomes" id="UP000189670">
    <property type="component" value="Unassembled WGS sequence"/>
</dbReference>
<name>A0A1V1P198_9BACT</name>
<organism evidence="4 5">
    <name type="scientific">Candidatus Magnetoglobus multicellularis str. Araruama</name>
    <dbReference type="NCBI Taxonomy" id="890399"/>
    <lineage>
        <taxon>Bacteria</taxon>
        <taxon>Pseudomonadati</taxon>
        <taxon>Thermodesulfobacteriota</taxon>
        <taxon>Desulfobacteria</taxon>
        <taxon>Desulfobacterales</taxon>
        <taxon>Desulfobacteraceae</taxon>
        <taxon>Candidatus Magnetoglobus</taxon>
    </lineage>
</organism>
<evidence type="ECO:0000313" key="5">
    <source>
        <dbReference type="Proteomes" id="UP000189670"/>
    </source>
</evidence>
<evidence type="ECO:0000256" key="1">
    <source>
        <dbReference type="ARBA" id="ARBA00022729"/>
    </source>
</evidence>
<evidence type="ECO:0000256" key="2">
    <source>
        <dbReference type="ARBA" id="ARBA00023157"/>
    </source>
</evidence>
<dbReference type="EMBL" id="ATBP01000899">
    <property type="protein sequence ID" value="ETR68591.1"/>
    <property type="molecule type" value="Genomic_DNA"/>
</dbReference>
<feature type="non-terminal residue" evidence="4">
    <location>
        <position position="983"/>
    </location>
</feature>
<sequence length="983" mass="106544">MGSGEFLNGQLDEVRIWNYARSASQVKETMCQKLSGSETGLVAYYRFDHISGTTLKDLSGNNYDGTLTNMDNSNWVTSGASLGYTSVYDYSGSNANDYSVTLSSSDSDQMTITGGSGTFTGLQLYMVNTSPNNTNLPSSDWASFDSHYWGVYTVGSDNIYTLTYNYSGNDYVSNENKLSLAGRNDNSASLWSPINSILNTESNLLSQPNLSTATNKSIKEVILGKLDSTPVAGLGNALHFDGTNDYVEIPGHSRLRPSQVTLEAWIKAESWGAISLDNTIVGTDGSTFTGYVLRCGDNGILNFALGKPNNWYGANSGQVMSLNRWHHVAATFDGTNLTVYVDGNEENSTSPSGAGIGYVGNEDVSIGESLVNSGRNFHGTIDEVRIWNYARTQTDIQNNMRKTLDGDETGLVGYWRFDQTSGTEVHDSTLNLHHGTLNNMDSSNWINSKQSYTLTTNEEVSITVFAGYDLDGDSLTVTTISGPSNGTINFNQADNVLTYTPATNFVGIDEFTYQLSDGSNSDNYTIIINVANIAPTISSVSSQTSSSETISFTVSDSDYDLLTITAISSDPTIMPYTGINISGSESNMMTCSMSTNAYQTYTMTFSSDTNLYGLITISIIVSDSTGMTSSTDIPLIVSPQGSGIALDFDGTDDYVRLQQNYNWPSTLSIMAWVYLEDYVSVASIFSAAEVSGAASVAEFRIYQDKLEYLQDDNSVNAAITSNTTIEKNRWYHVAVVKEGSNVTLYVNGLVDNTGTLGNVPYPVNVAIGAFLRSGVPLAGYYYNGKIDEISFWSTPLSTTDIRNHMCKRLSRNETGLLYYYPFDHSSGTTLADLSGNENHGTLINMDNADWVTSGAAIGDVSVYDYTGSVASDFVSTLSYADGDTLTVVGSTGTYSGMQLYLVNTSPNVQSPPANDWSSIDSHYWGVFPIGSNTTYSIIYNYSGNSYVSTEINLSLAGRTNNSTTWYPTNAQLDIDDNTLSQSS</sequence>
<dbReference type="Pfam" id="PF13385">
    <property type="entry name" value="Laminin_G_3"/>
    <property type="match status" value="2"/>
</dbReference>
<evidence type="ECO:0000313" key="4">
    <source>
        <dbReference type="EMBL" id="ETR68591.1"/>
    </source>
</evidence>
<feature type="domain" description="LamG-like jellyroll fold" evidence="3">
    <location>
        <begin position="665"/>
        <end position="799"/>
    </location>
</feature>